<accession>A0ABQ1MJS5</accession>
<dbReference type="PANTHER" id="PTHR11360">
    <property type="entry name" value="MONOCARBOXYLATE TRANSPORTER"/>
    <property type="match status" value="1"/>
</dbReference>
<keyword evidence="1 4" id="KW-0812">Transmembrane</keyword>
<dbReference type="Pfam" id="PF07690">
    <property type="entry name" value="MFS_1"/>
    <property type="match status" value="1"/>
</dbReference>
<dbReference type="PANTHER" id="PTHR11360:SF308">
    <property type="entry name" value="BLL3089 PROTEIN"/>
    <property type="match status" value="1"/>
</dbReference>
<feature type="transmembrane region" description="Helical" evidence="4">
    <location>
        <begin position="173"/>
        <end position="190"/>
    </location>
</feature>
<feature type="transmembrane region" description="Helical" evidence="4">
    <location>
        <begin position="49"/>
        <end position="69"/>
    </location>
</feature>
<dbReference type="InterPro" id="IPR050327">
    <property type="entry name" value="Proton-linked_MCT"/>
</dbReference>
<evidence type="ECO:0000256" key="2">
    <source>
        <dbReference type="ARBA" id="ARBA00022989"/>
    </source>
</evidence>
<feature type="transmembrane region" description="Helical" evidence="4">
    <location>
        <begin position="12"/>
        <end position="37"/>
    </location>
</feature>
<dbReference type="InterPro" id="IPR036259">
    <property type="entry name" value="MFS_trans_sf"/>
</dbReference>
<keyword evidence="3 4" id="KW-0472">Membrane</keyword>
<feature type="transmembrane region" description="Helical" evidence="4">
    <location>
        <begin position="348"/>
        <end position="366"/>
    </location>
</feature>
<dbReference type="PROSITE" id="PS50850">
    <property type="entry name" value="MFS"/>
    <property type="match status" value="1"/>
</dbReference>
<dbReference type="RefSeq" id="WP_188463875.1">
    <property type="nucleotide sequence ID" value="NZ_BAABHU010000007.1"/>
</dbReference>
<protein>
    <submittedName>
        <fullName evidence="6">MFS transporter</fullName>
    </submittedName>
</protein>
<feature type="transmembrane region" description="Helical" evidence="4">
    <location>
        <begin position="287"/>
        <end position="304"/>
    </location>
</feature>
<evidence type="ECO:0000259" key="5">
    <source>
        <dbReference type="PROSITE" id="PS50850"/>
    </source>
</evidence>
<dbReference type="InterPro" id="IPR020846">
    <property type="entry name" value="MFS_dom"/>
</dbReference>
<keyword evidence="2 4" id="KW-1133">Transmembrane helix</keyword>
<evidence type="ECO:0000313" key="7">
    <source>
        <dbReference type="Proteomes" id="UP000636010"/>
    </source>
</evidence>
<dbReference type="SUPFAM" id="SSF103473">
    <property type="entry name" value="MFS general substrate transporter"/>
    <property type="match status" value="1"/>
</dbReference>
<feature type="transmembrane region" description="Helical" evidence="4">
    <location>
        <begin position="254"/>
        <end position="275"/>
    </location>
</feature>
<keyword evidence="7" id="KW-1185">Reference proteome</keyword>
<feature type="transmembrane region" description="Helical" evidence="4">
    <location>
        <begin position="81"/>
        <end position="104"/>
    </location>
</feature>
<reference evidence="7" key="1">
    <citation type="journal article" date="2019" name="Int. J. Syst. Evol. Microbiol.">
        <title>The Global Catalogue of Microorganisms (GCM) 10K type strain sequencing project: providing services to taxonomists for standard genome sequencing and annotation.</title>
        <authorList>
            <consortium name="The Broad Institute Genomics Platform"/>
            <consortium name="The Broad Institute Genome Sequencing Center for Infectious Disease"/>
            <person name="Wu L."/>
            <person name="Ma J."/>
        </authorList>
    </citation>
    <scope>NUCLEOTIDE SEQUENCE [LARGE SCALE GENOMIC DNA]</scope>
    <source>
        <strain evidence="7">CGMCC 1.10832</strain>
    </source>
</reference>
<proteinExistence type="predicted"/>
<dbReference type="Proteomes" id="UP000636010">
    <property type="component" value="Unassembled WGS sequence"/>
</dbReference>
<evidence type="ECO:0000256" key="4">
    <source>
        <dbReference type="SAM" id="Phobius"/>
    </source>
</evidence>
<evidence type="ECO:0000313" key="6">
    <source>
        <dbReference type="EMBL" id="GGC38544.1"/>
    </source>
</evidence>
<dbReference type="InterPro" id="IPR011701">
    <property type="entry name" value="MFS"/>
</dbReference>
<name>A0ABQ1MJS5_9BACT</name>
<gene>
    <name evidence="6" type="ORF">GCM10011506_24970</name>
</gene>
<evidence type="ECO:0000256" key="3">
    <source>
        <dbReference type="ARBA" id="ARBA00023136"/>
    </source>
</evidence>
<comment type="caution">
    <text evidence="6">The sequence shown here is derived from an EMBL/GenBank/DDBJ whole genome shotgun (WGS) entry which is preliminary data.</text>
</comment>
<evidence type="ECO:0000256" key="1">
    <source>
        <dbReference type="ARBA" id="ARBA00022692"/>
    </source>
</evidence>
<feature type="transmembrane region" description="Helical" evidence="4">
    <location>
        <begin position="221"/>
        <end position="242"/>
    </location>
</feature>
<feature type="domain" description="Major facilitator superfamily (MFS) profile" evidence="5">
    <location>
        <begin position="14"/>
        <end position="400"/>
    </location>
</feature>
<sequence length="403" mass="43992">MSSWKKLFHEYRYVLGIGFLFAYFSSFGQTFLISLYIPSIEELLGLSNAGMGSLYAGATVASALTLPYMGSRFDSMSLGKYMAMILGGLLIALLSLSISSNIVFVGISLYLMRLFGQGLMSHTAVSTMTRYFEKDRGKAIGIATTGHPFGEATLPVLITLCIGWLGWRGSLQLNTLFVLLIIMPLVYFLYQKKKKQEVKTNSVISVEPSGIKNWDILKHKAFLIIAPAVFTLGFTNTAIFFFQLKLGAAKGWSAAWVSSSLAAFAGASALGMFLAGPWVDKLSAKKLFPFILIPYLIGVLSLLITDAPFIYPVALAFMGFANGSGSTVKNALFAEIFGVGIIGKVRSLFVTVMVLSTALGPLFFGVLVDSGYTFDQVFLRNAIGIFVVILISFRIRKVKKDRE</sequence>
<feature type="transmembrane region" description="Helical" evidence="4">
    <location>
        <begin position="149"/>
        <end position="167"/>
    </location>
</feature>
<dbReference type="Gene3D" id="1.20.1250.20">
    <property type="entry name" value="MFS general substrate transporter like domains"/>
    <property type="match status" value="2"/>
</dbReference>
<organism evidence="6 7">
    <name type="scientific">Marivirga lumbricoides</name>
    <dbReference type="NCBI Taxonomy" id="1046115"/>
    <lineage>
        <taxon>Bacteria</taxon>
        <taxon>Pseudomonadati</taxon>
        <taxon>Bacteroidota</taxon>
        <taxon>Cytophagia</taxon>
        <taxon>Cytophagales</taxon>
        <taxon>Marivirgaceae</taxon>
        <taxon>Marivirga</taxon>
    </lineage>
</organism>
<feature type="transmembrane region" description="Helical" evidence="4">
    <location>
        <begin position="378"/>
        <end position="395"/>
    </location>
</feature>
<dbReference type="EMBL" id="BMEC01000007">
    <property type="protein sequence ID" value="GGC38544.1"/>
    <property type="molecule type" value="Genomic_DNA"/>
</dbReference>